<gene>
    <name evidence="19 20 22 23" type="primary">cd8a</name>
    <name evidence="22" type="synonym">zgc:136643</name>
</gene>
<dbReference type="InterPro" id="IPR036179">
    <property type="entry name" value="Ig-like_dom_sf"/>
</dbReference>
<keyword evidence="2" id="KW-1003">Cell membrane</keyword>
<dbReference type="PANTHER" id="PTHR10441">
    <property type="entry name" value="CD8 ALPHA CHAIN"/>
    <property type="match status" value="1"/>
</dbReference>
<dbReference type="GO" id="GO:0005886">
    <property type="term" value="C:plasma membrane"/>
    <property type="evidence" value="ECO:0007669"/>
    <property type="project" value="UniProtKB-SubCell"/>
</dbReference>
<keyword evidence="5" id="KW-0391">Immunity</keyword>
<reference evidence="22" key="3">
    <citation type="journal article" date="2008" name="BMC Evol. Biol.">
        <title>The medaka novel immune-type receptor (NITR) gene clusters reveal an extraordinary degree of divergence in variable domains.</title>
        <authorList>
            <person name="Desai S."/>
            <person name="Heffelfinger A.K."/>
            <person name="Orcutt T.M."/>
            <person name="Litman G.W."/>
            <person name="Yoder J.A."/>
        </authorList>
    </citation>
    <scope>NUCLEOTIDE SEQUENCE</scope>
</reference>
<evidence type="ECO:0000256" key="3">
    <source>
        <dbReference type="ARBA" id="ARBA00022692"/>
    </source>
</evidence>
<reference evidence="22" key="13">
    <citation type="journal article" date="2023" name="Front. Immunol.">
        <title>Socs3b regulates the development and function of innate immune cells in zebrafish.</title>
        <authorList>
            <person name="Sobah M.L."/>
            <person name="Scott A.C."/>
            <person name="Laird M."/>
            <person name="Koole C."/>
            <person name="Liongue C."/>
            <person name="Ward A.C."/>
        </authorList>
    </citation>
    <scope>NUCLEOTIDE SEQUENCE</scope>
</reference>
<dbReference type="RefSeq" id="NP_001035138.1">
    <property type="nucleotide sequence ID" value="NM_001040049.1"/>
</dbReference>
<proteinExistence type="evidence at transcript level"/>
<reference evidence="22" key="1">
    <citation type="journal article" date="2005" name="Dev. Comp. Immunol.">
        <title>Molecular cloning and characterization of two types of CD8alpha from ginbuna crucian carp, Carassius auratus langsdorfii.</title>
        <authorList>
            <person name="Somamoto T."/>
            <person name="Yoshiura Y."/>
            <person name="Nakanishi T."/>
            <person name="Ototake M."/>
        </authorList>
    </citation>
    <scope>NUCLEOTIDE SEQUENCE</scope>
</reference>
<evidence type="ECO:0000313" key="20">
    <source>
        <dbReference type="Ensembl" id="ENSDARP00000065841"/>
    </source>
</evidence>
<evidence type="ECO:0000256" key="6">
    <source>
        <dbReference type="ARBA" id="ARBA00022989"/>
    </source>
</evidence>
<reference evidence="22" key="10">
    <citation type="journal article" date="2022" name="Cell. Mol. Life Sci.">
        <title>In vivo impact of JAK3 A573V mutation revealed using zebrafish.</title>
        <authorList>
            <person name="Basheer F."/>
            <person name="Bulleeraz V."/>
            <person name="Ngo V.Q.T."/>
            <person name="Liongue C."/>
            <person name="Ward A.C."/>
        </authorList>
    </citation>
    <scope>NUCLEOTIDE SEQUENCE</scope>
</reference>
<reference evidence="22" key="14">
    <citation type="submission" date="2025-04" db="UniProtKB">
        <authorList>
            <consortium name="RefSeq"/>
        </authorList>
    </citation>
    <scope>IDENTIFICATION</scope>
</reference>
<feature type="signal peptide" evidence="16">
    <location>
        <begin position="1"/>
        <end position="20"/>
    </location>
</feature>
<reference evidence="22" key="11">
    <citation type="journal article" date="2022" name="J. Immunol.">
        <title>Zbtb46 Controls Dendritic Cell Activation by Reprogramming Epigenetic Regulation of cd80/86 and cd40 Costimulatory Signals in a Zebrafish Model.</title>
        <authorList>
            <person name="Shao T."/>
            <person name="Ji J.F."/>
            <person name="Zheng J.Y."/>
            <person name="Li C."/>
            <person name="Zhu L.Y."/>
            <person name="Fan D.D."/>
            <person name="Lin A.F."/>
            <person name="Xiang L.X."/>
            <person name="Shao J.Z."/>
        </authorList>
    </citation>
    <scope>NUCLEOTIDE SEQUENCE</scope>
</reference>
<evidence type="ECO:0000256" key="16">
    <source>
        <dbReference type="SAM" id="SignalP"/>
    </source>
</evidence>
<keyword evidence="7" id="KW-1064">Adaptive immunity</keyword>
<keyword evidence="11" id="KW-0325">Glycoprotein</keyword>
<dbReference type="ZFIN" id="ZDB-GENE-060210-2">
    <property type="gene designation" value="cd8a"/>
</dbReference>
<sequence length="216" mass="24017">MYQISTGFCVILSLFYGCSANFHQEHSTVEVNCNPKTSGTITFMFQISSTGANCLLIAKQTEVKHNANSKKYSGHIDSNGNLNVKIKYFAKRTDSGLYVCATMNNNKLFFGEVTKIQGVPDPVTQGPKMIQTTLKPVVKTTMIKQCVCDEKGAKPMLKCETWIFTSLVGGCGLFLVLLIATIVYCNRLRTRRCPHHYKRQPRGPPAGHAKMPTSHF</sequence>
<dbReference type="GeneID" id="677754"/>
<evidence type="ECO:0000256" key="2">
    <source>
        <dbReference type="ARBA" id="ARBA00022475"/>
    </source>
</evidence>
<dbReference type="EMBL" id="BC162235">
    <property type="protein sequence ID" value="AAI62235.1"/>
    <property type="molecule type" value="mRNA"/>
</dbReference>
<keyword evidence="6 15" id="KW-1133">Transmembrane helix</keyword>
<dbReference type="HOGENOM" id="CLU_1264115_0_0_1"/>
<reference evidence="20" key="6">
    <citation type="submission" date="2012-02" db="UniProtKB">
        <authorList>
            <consortium name="Ensembl"/>
        </authorList>
    </citation>
    <scope>IDENTIFICATION</scope>
    <source>
        <strain evidence="20">Tuebingen</strain>
    </source>
</reference>
<evidence type="ECO:0000256" key="11">
    <source>
        <dbReference type="ARBA" id="ARBA00023180"/>
    </source>
</evidence>
<evidence type="ECO:0000313" key="23">
    <source>
        <dbReference type="ZFIN" id="ZDB-GENE-060210-2"/>
    </source>
</evidence>
<dbReference type="eggNOG" id="ENOG502SVVI">
    <property type="taxonomic scope" value="Eukaryota"/>
</dbReference>
<evidence type="ECO:0000256" key="4">
    <source>
        <dbReference type="ARBA" id="ARBA00022729"/>
    </source>
</evidence>
<dbReference type="Pfam" id="PF07686">
    <property type="entry name" value="V-set"/>
    <property type="match status" value="1"/>
</dbReference>
<reference evidence="19" key="4">
    <citation type="submission" date="2008-04" db="EMBL/GenBank/DDBJ databases">
        <authorList>
            <consortium name="NIH - Zebrafish Gene Collection (ZGC) project"/>
        </authorList>
    </citation>
    <scope>NUCLEOTIDE SEQUENCE [LARGE SCALE MRNA]</scope>
    <source>
        <tissue evidence="18">Whole</tissue>
    </source>
</reference>
<dbReference type="Proteomes" id="UP000000437">
    <property type="component" value="Chromosome 21"/>
</dbReference>
<accession>Q24JW8</accession>
<evidence type="ECO:0000256" key="7">
    <source>
        <dbReference type="ARBA" id="ARBA00023130"/>
    </source>
</evidence>
<evidence type="ECO:0000256" key="13">
    <source>
        <dbReference type="ARBA" id="ARBA00023319"/>
    </source>
</evidence>
<dbReference type="Bgee" id="ENSDARG00000044797">
    <property type="expression patterns" value="Expressed in intestine and 14 other cell types or tissues"/>
</dbReference>
<evidence type="ECO:0000313" key="19">
    <source>
        <dbReference type="EMBL" id="AAI62235.1"/>
    </source>
</evidence>
<dbReference type="InterPro" id="IPR015468">
    <property type="entry name" value="CD8_asu"/>
</dbReference>
<evidence type="ECO:0000313" key="18">
    <source>
        <dbReference type="EMBL" id="AAI14237.1"/>
    </source>
</evidence>
<feature type="domain" description="Immunoglobulin V-set" evidence="17">
    <location>
        <begin position="24"/>
        <end position="116"/>
    </location>
</feature>
<reference evidence="22" key="12">
    <citation type="journal article" date="2023" name="Cell. Mol. Life Sci.">
        <title>A zebrafish model of growth hormone insensitivity syndrome with immune dysregulation 1 (GHISID1).</title>
        <authorList>
            <person name="Heidary S."/>
            <person name="Awasthi N."/>
            <person name="Page N."/>
            <person name="Allnutt T."/>
            <person name="Lewis R.S."/>
            <person name="Liongue C."/>
            <person name="Ward A.C."/>
        </authorList>
    </citation>
    <scope>NUCLEOTIDE SEQUENCE</scope>
</reference>
<evidence type="ECO:0000256" key="5">
    <source>
        <dbReference type="ARBA" id="ARBA00022859"/>
    </source>
</evidence>
<evidence type="ECO:0000313" key="21">
    <source>
        <dbReference type="Proteomes" id="UP000000437"/>
    </source>
</evidence>
<dbReference type="PANTHER" id="PTHR10441:SF2">
    <property type="entry name" value="T-CELL SURFACE GLYCOPROTEIN CD8 ALPHA CHAIN"/>
    <property type="match status" value="1"/>
</dbReference>
<feature type="transmembrane region" description="Helical" evidence="15">
    <location>
        <begin position="162"/>
        <end position="185"/>
    </location>
</feature>
<dbReference type="OMA" id="MIVWFRV"/>
<dbReference type="InterPro" id="IPR013783">
    <property type="entry name" value="Ig-like_fold"/>
</dbReference>
<dbReference type="PaxDb" id="7955-ENSDARP00000065841"/>
<reference evidence="20 21" key="8">
    <citation type="journal article" date="2013" name="Nature">
        <title>The zebrafish reference genome sequence and its relationship to the human genome.</title>
        <authorList>
            <consortium name="Genome Reference Consortium Zebrafish"/>
            <person name="Howe K."/>
            <person name="Clark M.D."/>
            <person name="Torroja C.F."/>
            <person name="Torrance J."/>
            <person name="Berthelot C."/>
            <person name="Muffato M."/>
            <person name="Collins J.E."/>
            <person name="Humphray S."/>
            <person name="McLaren K."/>
            <person name="Matthews L."/>
            <person name="McLaren S."/>
            <person name="Sealy I."/>
            <person name="Caccamo M."/>
            <person name="Churcher C."/>
            <person name="Scott C."/>
            <person name="Barrett J.C."/>
            <person name="Koch R."/>
            <person name="Rauch G.J."/>
            <person name="White S."/>
            <person name="Chow W."/>
            <person name="Kilian B."/>
            <person name="Quintais L.T."/>
            <person name="Guerra-Assuncao J.A."/>
            <person name="Zhou Y."/>
            <person name="Gu Y."/>
            <person name="Yen J."/>
            <person name="Vogel J.H."/>
            <person name="Eyre T."/>
            <person name="Redmond S."/>
            <person name="Banerjee R."/>
            <person name="Chi J."/>
            <person name="Fu B."/>
            <person name="Langley E."/>
            <person name="Maguire S.F."/>
            <person name="Laird G.K."/>
            <person name="Lloyd D."/>
            <person name="Kenyon E."/>
            <person name="Donaldson S."/>
            <person name="Sehra H."/>
            <person name="Almeida-King J."/>
            <person name="Loveland J."/>
            <person name="Trevanion S."/>
            <person name="Jones M."/>
            <person name="Quail M."/>
            <person name="Willey D."/>
            <person name="Hunt A."/>
            <person name="Burton J."/>
            <person name="Sims S."/>
            <person name="McLay K."/>
            <person name="Plumb B."/>
            <person name="Davis J."/>
            <person name="Clee C."/>
            <person name="Oliver K."/>
            <person name="Clark R."/>
            <person name="Riddle C."/>
            <person name="Elliot D."/>
            <person name="Eliott D."/>
            <person name="Threadgold G."/>
            <person name="Harden G."/>
            <person name="Ware D."/>
            <person name="Begum S."/>
            <person name="Mortimore B."/>
            <person name="Mortimer B."/>
            <person name="Kerry G."/>
            <person name="Heath P."/>
            <person name="Phillimore B."/>
            <person name="Tracey A."/>
            <person name="Corby N."/>
            <person name="Dunn M."/>
            <person name="Johnson C."/>
            <person name="Wood J."/>
            <person name="Clark S."/>
            <person name="Pelan S."/>
            <person name="Griffiths G."/>
            <person name="Smith M."/>
            <person name="Glithero R."/>
            <person name="Howden P."/>
            <person name="Barker N."/>
            <person name="Lloyd C."/>
            <person name="Stevens C."/>
            <person name="Harley J."/>
            <person name="Holt K."/>
            <person name="Panagiotidis G."/>
            <person name="Lovell J."/>
            <person name="Beasley H."/>
            <person name="Henderson C."/>
            <person name="Gordon D."/>
            <person name="Auger K."/>
            <person name="Wright D."/>
            <person name="Collins J."/>
            <person name="Raisen C."/>
            <person name="Dyer L."/>
            <person name="Leung K."/>
            <person name="Robertson L."/>
            <person name="Ambridge K."/>
            <person name="Leongamornlert D."/>
            <person name="McGuire S."/>
            <person name="Gilderthorp R."/>
            <person name="Griffiths C."/>
            <person name="Manthravadi D."/>
            <person name="Nichol S."/>
            <person name="Barker G."/>
            <person name="Whitehead S."/>
            <person name="Kay M."/>
            <person name="Brown J."/>
            <person name="Murnane C."/>
            <person name="Gray E."/>
            <person name="Humphries M."/>
            <person name="Sycamore N."/>
            <person name="Barker D."/>
            <person name="Saunders D."/>
            <person name="Wallis J."/>
            <person name="Babbage A."/>
            <person name="Hammond S."/>
            <person name="Mashreghi-Mohammadi M."/>
            <person name="Barr L."/>
            <person name="Martin S."/>
            <person name="Wray P."/>
            <person name="Ellington A."/>
            <person name="Matthews N."/>
            <person name="Ellwood M."/>
            <person name="Woodmansey R."/>
            <person name="Clark G."/>
            <person name="Cooper J."/>
            <person name="Cooper J."/>
            <person name="Tromans A."/>
            <person name="Grafham D."/>
            <person name="Skuce C."/>
            <person name="Pandian R."/>
            <person name="Andrews R."/>
            <person name="Harrison E."/>
            <person name="Kimberley A."/>
            <person name="Garnett J."/>
            <person name="Fosker N."/>
            <person name="Hall R."/>
            <person name="Garner P."/>
            <person name="Kelly D."/>
            <person name="Bird C."/>
            <person name="Palmer S."/>
            <person name="Gehring I."/>
            <person name="Berger A."/>
            <person name="Dooley C.M."/>
            <person name="Ersan-Urun Z."/>
            <person name="Eser C."/>
            <person name="Geiger H."/>
            <person name="Geisler M."/>
            <person name="Karotki L."/>
            <person name="Kirn A."/>
            <person name="Konantz J."/>
            <person name="Konantz M."/>
            <person name="Oberlander M."/>
            <person name="Rudolph-Geiger S."/>
            <person name="Teucke M."/>
            <person name="Lanz C."/>
            <person name="Raddatz G."/>
            <person name="Osoegawa K."/>
            <person name="Zhu B."/>
            <person name="Rapp A."/>
            <person name="Widaa S."/>
            <person name="Langford C."/>
            <person name="Yang F."/>
            <person name="Schuster S.C."/>
            <person name="Carter N.P."/>
            <person name="Harrow J."/>
            <person name="Ning Z."/>
            <person name="Herrero J."/>
            <person name="Searle S.M."/>
            <person name="Enright A."/>
            <person name="Geisler R."/>
            <person name="Plasterk R.H."/>
            <person name="Lee C."/>
            <person name="Westerfield M."/>
            <person name="de Jong P.J."/>
            <person name="Zon L.I."/>
            <person name="Postlethwait J.H."/>
            <person name="Nusslein-Volhard C."/>
            <person name="Hubbard T.J."/>
            <person name="Roest Crollius H."/>
            <person name="Rogers J."/>
            <person name="Stemple D.L."/>
        </authorList>
    </citation>
    <scope>NUCLEOTIDE SEQUENCE [LARGE SCALE GENOMIC DNA]</scope>
    <source>
        <strain evidence="20">Tuebingen</strain>
    </source>
</reference>
<dbReference type="KEGG" id="dre:677754"/>
<dbReference type="STRING" id="7955.ENSDARP00000065841"/>
<dbReference type="EMBL" id="BX005379">
    <property type="status" value="NOT_ANNOTATED_CDS"/>
    <property type="molecule type" value="Genomic_DNA"/>
</dbReference>
<protein>
    <submittedName>
        <fullName evidence="19">CD8 antigen, alpha polypeptide</fullName>
    </submittedName>
    <submittedName>
        <fullName evidence="20">CD8a molecule</fullName>
    </submittedName>
    <submittedName>
        <fullName evidence="22">T-cell surface glycoprotein CD8 alpha chain precursor</fullName>
    </submittedName>
</protein>
<dbReference type="OrthoDB" id="9906515at2759"/>
<evidence type="ECO:0000256" key="8">
    <source>
        <dbReference type="ARBA" id="ARBA00023136"/>
    </source>
</evidence>
<keyword evidence="12" id="KW-0449">Lipoprotein</keyword>
<dbReference type="AlphaFoldDB" id="Q24JW8"/>
<name>Q24JW8_DANRE</name>
<evidence type="ECO:0000256" key="10">
    <source>
        <dbReference type="ARBA" id="ARBA00023157"/>
    </source>
</evidence>
<reference evidence="22" key="5">
    <citation type="journal article" date="2012" name="Vaccine">
        <title>Edwardsiella tarda flagellar protein FlgD: a protective immunogen against edwardsiellosis.</title>
        <authorList>
            <person name="Zhang M."/>
            <person name="Wu H."/>
            <person name="Li X."/>
            <person name="Yang M."/>
            <person name="Chen T."/>
            <person name="Wang Q."/>
            <person name="Liu Q."/>
            <person name="Zhang Y."/>
        </authorList>
    </citation>
    <scope>NUCLEOTIDE SEQUENCE</scope>
</reference>
<dbReference type="GO" id="GO:0002250">
    <property type="term" value="P:adaptive immune response"/>
    <property type="evidence" value="ECO:0007669"/>
    <property type="project" value="UniProtKB-KW"/>
</dbReference>
<dbReference type="EMBL" id="BC114236">
    <property type="protein sequence ID" value="AAI14237.1"/>
    <property type="molecule type" value="mRNA"/>
</dbReference>
<reference evidence="22" key="9">
    <citation type="journal article" date="2022" name="Biomolecules">
        <title>Zebrafish Model of Severe Combined Immunodeficiency (SCID) Due to JAK3 Mutation.</title>
        <authorList>
            <person name="Basheer F."/>
            <person name="Lee E."/>
            <person name="Liongue C."/>
            <person name="Ward A.C."/>
        </authorList>
    </citation>
    <scope>NUCLEOTIDE SEQUENCE</scope>
</reference>
<organism evidence="19">
    <name type="scientific">Danio rerio</name>
    <name type="common">Zebrafish</name>
    <name type="synonym">Brachydanio rerio</name>
    <dbReference type="NCBI Taxonomy" id="7955"/>
    <lineage>
        <taxon>Eukaryota</taxon>
        <taxon>Metazoa</taxon>
        <taxon>Chordata</taxon>
        <taxon>Craniata</taxon>
        <taxon>Vertebrata</taxon>
        <taxon>Euteleostomi</taxon>
        <taxon>Actinopterygii</taxon>
        <taxon>Neopterygii</taxon>
        <taxon>Teleostei</taxon>
        <taxon>Ostariophysi</taxon>
        <taxon>Cypriniformes</taxon>
        <taxon>Danionidae</taxon>
        <taxon>Danioninae</taxon>
        <taxon>Danio</taxon>
    </lineage>
</organism>
<comment type="subcellular location">
    <subcellularLocation>
        <location evidence="1">Cell membrane</location>
        <topology evidence="1">Single-pass type I membrane protein</topology>
    </subcellularLocation>
</comment>
<dbReference type="CTD" id="925"/>
<feature type="chain" id="PRO_5035034430" evidence="16 22">
    <location>
        <begin position="21"/>
        <end position="216"/>
    </location>
</feature>
<evidence type="ECO:0000313" key="22">
    <source>
        <dbReference type="RefSeq" id="NP_001035138.1"/>
    </source>
</evidence>
<evidence type="ECO:0000256" key="14">
    <source>
        <dbReference type="SAM" id="MobiDB-lite"/>
    </source>
</evidence>
<evidence type="ECO:0000259" key="17">
    <source>
        <dbReference type="Pfam" id="PF07686"/>
    </source>
</evidence>
<keyword evidence="8 15" id="KW-0472">Membrane</keyword>
<keyword evidence="4 16" id="KW-0732">Signal</keyword>
<evidence type="ECO:0000256" key="12">
    <source>
        <dbReference type="ARBA" id="ARBA00023288"/>
    </source>
</evidence>
<dbReference type="SMR" id="Q24JW8"/>
<dbReference type="Gene3D" id="2.60.40.10">
    <property type="entry name" value="Immunoglobulins"/>
    <property type="match status" value="1"/>
</dbReference>
<dbReference type="Ensembl" id="ENSDART00000065842.5">
    <property type="protein sequence ID" value="ENSDARP00000065841.4"/>
    <property type="gene ID" value="ENSDARG00000044797.5"/>
</dbReference>
<dbReference type="AGR" id="ZFIN:ZDB-GENE-060210-2"/>
<keyword evidence="10" id="KW-1015">Disulfide bond</keyword>
<keyword evidence="21" id="KW-1185">Reference proteome</keyword>
<dbReference type="GeneTree" id="ENSGT00940000156588"/>
<evidence type="ECO:0000256" key="9">
    <source>
        <dbReference type="ARBA" id="ARBA00023139"/>
    </source>
</evidence>
<evidence type="ECO:0000256" key="1">
    <source>
        <dbReference type="ARBA" id="ARBA00004251"/>
    </source>
</evidence>
<evidence type="ECO:0000256" key="15">
    <source>
        <dbReference type="SAM" id="Phobius"/>
    </source>
</evidence>
<dbReference type="InterPro" id="IPR013106">
    <property type="entry name" value="Ig_V-set"/>
</dbReference>
<reference evidence="22" key="2">
    <citation type="journal article" date="2007" name="Mol. Immunol.">
        <title>Expression analysis of two Eomesodermin homologues in zebrafish lymphoid tissues and cells.</title>
        <authorList>
            <person name="Takizawa F."/>
            <person name="Araki K."/>
            <person name="Ito K."/>
            <person name="Moritomo T."/>
            <person name="Nakanishi T."/>
        </authorList>
    </citation>
    <scope>NUCLEOTIDE SEQUENCE</scope>
</reference>
<keyword evidence="9" id="KW-0564">Palmitate</keyword>
<feature type="region of interest" description="Disordered" evidence="14">
    <location>
        <begin position="196"/>
        <end position="216"/>
    </location>
</feature>
<keyword evidence="3 15" id="KW-0812">Transmembrane</keyword>
<keyword evidence="13" id="KW-0393">Immunoglobulin domain</keyword>
<accession>B3DG11</accession>
<dbReference type="SUPFAM" id="SSF48726">
    <property type="entry name" value="Immunoglobulin"/>
    <property type="match status" value="1"/>
</dbReference>
<reference evidence="22" key="7">
    <citation type="journal article" date="2013" name="Dev. Comp. Immunol.">
        <title>Gene expression profiling in live attenuated Edwardsiella tarda vaccine immunized and challenged zebrafish: insights into the basic mechanisms of protection seen in immunized fish.</title>
        <authorList>
            <person name="Yang D."/>
            <person name="Liu Q."/>
            <person name="Ni C."/>
            <person name="Li S."/>
            <person name="Wu H."/>
            <person name="Wang Q."/>
            <person name="Xiao J."/>
            <person name="Zhang Y."/>
        </authorList>
    </citation>
    <scope>NUCLEOTIDE SEQUENCE</scope>
</reference>